<dbReference type="Pfam" id="PF04290">
    <property type="entry name" value="DctQ"/>
    <property type="match status" value="1"/>
</dbReference>
<dbReference type="InterPro" id="IPR055348">
    <property type="entry name" value="DctQ"/>
</dbReference>
<feature type="transmembrane region" description="Helical" evidence="9">
    <location>
        <begin position="21"/>
        <end position="41"/>
    </location>
</feature>
<comment type="subcellular location">
    <subcellularLocation>
        <location evidence="1 9">Cell inner membrane</location>
        <topology evidence="1 9">Multi-pass membrane protein</topology>
    </subcellularLocation>
</comment>
<keyword evidence="6 9" id="KW-1133">Transmembrane helix</keyword>
<keyword evidence="2 9" id="KW-0813">Transport</keyword>
<feature type="transmembrane region" description="Helical" evidence="9">
    <location>
        <begin position="132"/>
        <end position="152"/>
    </location>
</feature>
<organism evidence="11 12">
    <name type="scientific">Fodinicurvata halophila</name>
    <dbReference type="NCBI Taxonomy" id="1419723"/>
    <lineage>
        <taxon>Bacteria</taxon>
        <taxon>Pseudomonadati</taxon>
        <taxon>Pseudomonadota</taxon>
        <taxon>Alphaproteobacteria</taxon>
        <taxon>Rhodospirillales</taxon>
        <taxon>Rhodovibrionaceae</taxon>
        <taxon>Fodinicurvata</taxon>
    </lineage>
</organism>
<comment type="subunit">
    <text evidence="9">The complex comprises the extracytoplasmic solute receptor protein and the two transmembrane proteins.</text>
</comment>
<dbReference type="PANTHER" id="PTHR35011:SF10">
    <property type="entry name" value="TRAP TRANSPORTER SMALL PERMEASE PROTEIN"/>
    <property type="match status" value="1"/>
</dbReference>
<gene>
    <name evidence="11" type="ORF">ACFOW6_15770</name>
</gene>
<comment type="function">
    <text evidence="9">Part of the tripartite ATP-independent periplasmic (TRAP) transport system.</text>
</comment>
<evidence type="ECO:0000256" key="5">
    <source>
        <dbReference type="ARBA" id="ARBA00022692"/>
    </source>
</evidence>
<evidence type="ECO:0000256" key="6">
    <source>
        <dbReference type="ARBA" id="ARBA00022989"/>
    </source>
</evidence>
<feature type="domain" description="Tripartite ATP-independent periplasmic transporters DctQ component" evidence="10">
    <location>
        <begin position="27"/>
        <end position="156"/>
    </location>
</feature>
<evidence type="ECO:0000256" key="8">
    <source>
        <dbReference type="ARBA" id="ARBA00038436"/>
    </source>
</evidence>
<keyword evidence="7 9" id="KW-0472">Membrane</keyword>
<evidence type="ECO:0000256" key="9">
    <source>
        <dbReference type="RuleBase" id="RU369079"/>
    </source>
</evidence>
<keyword evidence="3" id="KW-1003">Cell membrane</keyword>
<evidence type="ECO:0000313" key="11">
    <source>
        <dbReference type="EMBL" id="MFC4353008.1"/>
    </source>
</evidence>
<evidence type="ECO:0000313" key="12">
    <source>
        <dbReference type="Proteomes" id="UP001595799"/>
    </source>
</evidence>
<evidence type="ECO:0000259" key="10">
    <source>
        <dbReference type="Pfam" id="PF04290"/>
    </source>
</evidence>
<evidence type="ECO:0000256" key="4">
    <source>
        <dbReference type="ARBA" id="ARBA00022519"/>
    </source>
</evidence>
<evidence type="ECO:0000256" key="1">
    <source>
        <dbReference type="ARBA" id="ARBA00004429"/>
    </source>
</evidence>
<evidence type="ECO:0000256" key="3">
    <source>
        <dbReference type="ARBA" id="ARBA00022475"/>
    </source>
</evidence>
<feature type="transmembrane region" description="Helical" evidence="9">
    <location>
        <begin position="89"/>
        <end position="112"/>
    </location>
</feature>
<name>A0ABV8URB2_9PROT</name>
<proteinExistence type="inferred from homology"/>
<evidence type="ECO:0000256" key="7">
    <source>
        <dbReference type="ARBA" id="ARBA00023136"/>
    </source>
</evidence>
<feature type="transmembrane region" description="Helical" evidence="9">
    <location>
        <begin position="47"/>
        <end position="68"/>
    </location>
</feature>
<dbReference type="InterPro" id="IPR007387">
    <property type="entry name" value="TRAP_DctQ"/>
</dbReference>
<keyword evidence="12" id="KW-1185">Reference proteome</keyword>
<reference evidence="12" key="1">
    <citation type="journal article" date="2019" name="Int. J. Syst. Evol. Microbiol.">
        <title>The Global Catalogue of Microorganisms (GCM) 10K type strain sequencing project: providing services to taxonomists for standard genome sequencing and annotation.</title>
        <authorList>
            <consortium name="The Broad Institute Genomics Platform"/>
            <consortium name="The Broad Institute Genome Sequencing Center for Infectious Disease"/>
            <person name="Wu L."/>
            <person name="Ma J."/>
        </authorList>
    </citation>
    <scope>NUCLEOTIDE SEQUENCE [LARGE SCALE GENOMIC DNA]</scope>
    <source>
        <strain evidence="12">CECT 8472</strain>
    </source>
</reference>
<dbReference type="PANTHER" id="PTHR35011">
    <property type="entry name" value="2,3-DIKETO-L-GULONATE TRAP TRANSPORTER SMALL PERMEASE PROTEIN YIAM"/>
    <property type="match status" value="1"/>
</dbReference>
<dbReference type="EMBL" id="JBHSCW010000010">
    <property type="protein sequence ID" value="MFC4353008.1"/>
    <property type="molecule type" value="Genomic_DNA"/>
</dbReference>
<comment type="caution">
    <text evidence="11">The sequence shown here is derived from an EMBL/GenBank/DDBJ whole genome shotgun (WGS) entry which is preliminary data.</text>
</comment>
<protein>
    <recommendedName>
        <fullName evidence="9">TRAP transporter small permease protein</fullName>
    </recommendedName>
</protein>
<evidence type="ECO:0000256" key="2">
    <source>
        <dbReference type="ARBA" id="ARBA00022448"/>
    </source>
</evidence>
<sequence>MLSGGVRVLEGLSRWLQRSGQVVLAFMALTIFYDAMMRYLFTAPTTWSLEINSFLLVYLAIIPAADTLRRGEQISISLLPDKLPPRGRAALFVVISIVGVAFSAILAWRGFLLAQDAWLHEERVSSVFGTPMVFPYSILPIGFGVLAAQFVIDGLRALGVAGGWLPPERLQPGKAETEDSQRVEL</sequence>
<dbReference type="Proteomes" id="UP001595799">
    <property type="component" value="Unassembled WGS sequence"/>
</dbReference>
<accession>A0ABV8URB2</accession>
<keyword evidence="4 9" id="KW-0997">Cell inner membrane</keyword>
<dbReference type="RefSeq" id="WP_382423383.1">
    <property type="nucleotide sequence ID" value="NZ_JBHSCW010000010.1"/>
</dbReference>
<comment type="similarity">
    <text evidence="8 9">Belongs to the TRAP transporter small permease family.</text>
</comment>
<keyword evidence="5 9" id="KW-0812">Transmembrane</keyword>